<evidence type="ECO:0000256" key="6">
    <source>
        <dbReference type="ARBA" id="ARBA00022801"/>
    </source>
</evidence>
<keyword evidence="4 9" id="KW-0812">Transmembrane</keyword>
<evidence type="ECO:0000256" key="1">
    <source>
        <dbReference type="ARBA" id="ARBA00006139"/>
    </source>
</evidence>
<protein>
    <recommendedName>
        <fullName evidence="9">Lipoprotein signal peptidase</fullName>
        <ecNumber evidence="9">3.4.23.36</ecNumber>
    </recommendedName>
    <alternativeName>
        <fullName evidence="9">Prolipoprotein signal peptidase</fullName>
    </alternativeName>
    <alternativeName>
        <fullName evidence="9">Signal peptidase II</fullName>
        <shortName evidence="9">SPase II</shortName>
    </alternativeName>
</protein>
<feature type="active site" evidence="9">
    <location>
        <position position="116"/>
    </location>
</feature>
<dbReference type="InterPro" id="IPR001872">
    <property type="entry name" value="Peptidase_A8"/>
</dbReference>
<gene>
    <name evidence="9 11" type="primary">lspA</name>
    <name evidence="11" type="ORF">C7B47_01415</name>
</gene>
<dbReference type="PANTHER" id="PTHR33695">
    <property type="entry name" value="LIPOPROTEIN SIGNAL PEPTIDASE"/>
    <property type="match status" value="1"/>
</dbReference>
<dbReference type="PRINTS" id="PR00781">
    <property type="entry name" value="LIPOSIGPTASE"/>
</dbReference>
<evidence type="ECO:0000256" key="4">
    <source>
        <dbReference type="ARBA" id="ARBA00022692"/>
    </source>
</evidence>
<organism evidence="11 12">
    <name type="scientific">Sulfobacillus thermosulfidooxidans</name>
    <dbReference type="NCBI Taxonomy" id="28034"/>
    <lineage>
        <taxon>Bacteria</taxon>
        <taxon>Bacillati</taxon>
        <taxon>Bacillota</taxon>
        <taxon>Clostridia</taxon>
        <taxon>Eubacteriales</taxon>
        <taxon>Clostridiales Family XVII. Incertae Sedis</taxon>
        <taxon>Sulfobacillus</taxon>
    </lineage>
</organism>
<keyword evidence="8 9" id="KW-0472">Membrane</keyword>
<evidence type="ECO:0000256" key="5">
    <source>
        <dbReference type="ARBA" id="ARBA00022750"/>
    </source>
</evidence>
<keyword evidence="6 9" id="KW-0378">Hydrolase</keyword>
<keyword evidence="5 9" id="KW-0064">Aspartyl protease</keyword>
<dbReference type="EMBL" id="PXYX01000001">
    <property type="protein sequence ID" value="PSR29996.1"/>
    <property type="molecule type" value="Genomic_DNA"/>
</dbReference>
<dbReference type="GO" id="GO:0006508">
    <property type="term" value="P:proteolysis"/>
    <property type="evidence" value="ECO:0007669"/>
    <property type="project" value="UniProtKB-KW"/>
</dbReference>
<proteinExistence type="inferred from homology"/>
<dbReference type="GO" id="GO:0004190">
    <property type="term" value="F:aspartic-type endopeptidase activity"/>
    <property type="evidence" value="ECO:0007669"/>
    <property type="project" value="UniProtKB-UniRule"/>
</dbReference>
<evidence type="ECO:0000313" key="12">
    <source>
        <dbReference type="Proteomes" id="UP000242705"/>
    </source>
</evidence>
<name>A0A2T2X6A6_SULTH</name>
<feature type="active site" evidence="9">
    <location>
        <position position="130"/>
    </location>
</feature>
<keyword evidence="3 9" id="KW-0645">Protease</keyword>
<comment type="caution">
    <text evidence="11">The sequence shown here is derived from an EMBL/GenBank/DDBJ whole genome shotgun (WGS) entry which is preliminary data.</text>
</comment>
<dbReference type="EC" id="3.4.23.36" evidence="9"/>
<dbReference type="PANTHER" id="PTHR33695:SF1">
    <property type="entry name" value="LIPOPROTEIN SIGNAL PEPTIDASE"/>
    <property type="match status" value="1"/>
</dbReference>
<keyword evidence="7 9" id="KW-1133">Transmembrane helix</keyword>
<evidence type="ECO:0000256" key="3">
    <source>
        <dbReference type="ARBA" id="ARBA00022670"/>
    </source>
</evidence>
<dbReference type="AlphaFoldDB" id="A0A2T2X6A6"/>
<accession>A0A2T2X6A6</accession>
<evidence type="ECO:0000256" key="7">
    <source>
        <dbReference type="ARBA" id="ARBA00022989"/>
    </source>
</evidence>
<reference evidence="11 12" key="1">
    <citation type="journal article" date="2014" name="BMC Genomics">
        <title>Comparison of environmental and isolate Sulfobacillus genomes reveals diverse carbon, sulfur, nitrogen, and hydrogen metabolisms.</title>
        <authorList>
            <person name="Justice N.B."/>
            <person name="Norman A."/>
            <person name="Brown C.T."/>
            <person name="Singh A."/>
            <person name="Thomas B.C."/>
            <person name="Banfield J.F."/>
        </authorList>
    </citation>
    <scope>NUCLEOTIDE SEQUENCE [LARGE SCALE GENOMIC DNA]</scope>
    <source>
        <strain evidence="11">AMDSBA5</strain>
    </source>
</reference>
<keyword evidence="2 9" id="KW-1003">Cell membrane</keyword>
<dbReference type="UniPathway" id="UPA00665"/>
<dbReference type="GO" id="GO:0005886">
    <property type="term" value="C:plasma membrane"/>
    <property type="evidence" value="ECO:0007669"/>
    <property type="project" value="UniProtKB-SubCell"/>
</dbReference>
<dbReference type="Proteomes" id="UP000242705">
    <property type="component" value="Unassembled WGS sequence"/>
</dbReference>
<evidence type="ECO:0000256" key="10">
    <source>
        <dbReference type="RuleBase" id="RU004181"/>
    </source>
</evidence>
<evidence type="ECO:0000256" key="2">
    <source>
        <dbReference type="ARBA" id="ARBA00022475"/>
    </source>
</evidence>
<evidence type="ECO:0000256" key="8">
    <source>
        <dbReference type="ARBA" id="ARBA00023136"/>
    </source>
</evidence>
<comment type="function">
    <text evidence="9">This protein specifically catalyzes the removal of signal peptides from prolipoproteins.</text>
</comment>
<evidence type="ECO:0000313" key="11">
    <source>
        <dbReference type="EMBL" id="PSR29996.1"/>
    </source>
</evidence>
<feature type="transmembrane region" description="Helical" evidence="9">
    <location>
        <begin position="126"/>
        <end position="145"/>
    </location>
</feature>
<feature type="transmembrane region" description="Helical" evidence="9">
    <location>
        <begin position="64"/>
        <end position="81"/>
    </location>
</feature>
<comment type="similarity">
    <text evidence="1 9 10">Belongs to the peptidase A8 family.</text>
</comment>
<sequence>MSKPALGIVVIGIVILVSDLLIQSRVSATMVPGQSIPILPPVLSLTYVLNNGAAFSLLRGGTPLFILVAFALLIGIGIYTWRHPHMPSLMVIALGLLAGGSAGNLWDRIIWGRVIDYIHVIDWPVFNLADSAIVVGMGLLVYYYWRLDKNGESSS</sequence>
<comment type="catalytic activity">
    <reaction evidence="9">
        <text>Release of signal peptides from bacterial membrane prolipoproteins. Hydrolyzes -Xaa-Yaa-Zaa-|-(S,diacylglyceryl)Cys-, in which Xaa is hydrophobic (preferably Leu), and Yaa (Ala or Ser) and Zaa (Gly or Ala) have small, neutral side chains.</text>
        <dbReference type="EC" id="3.4.23.36"/>
    </reaction>
</comment>
<dbReference type="Pfam" id="PF01252">
    <property type="entry name" value="Peptidase_A8"/>
    <property type="match status" value="1"/>
</dbReference>
<feature type="transmembrane region" description="Helical" evidence="9">
    <location>
        <begin position="87"/>
        <end position="106"/>
    </location>
</feature>
<dbReference type="HAMAP" id="MF_00161">
    <property type="entry name" value="LspA"/>
    <property type="match status" value="1"/>
</dbReference>
<evidence type="ECO:0000256" key="9">
    <source>
        <dbReference type="HAMAP-Rule" id="MF_00161"/>
    </source>
</evidence>
<comment type="caution">
    <text evidence="9">Lacks conserved residue(s) required for the propagation of feature annotation.</text>
</comment>
<comment type="subcellular location">
    <subcellularLocation>
        <location evidence="9">Cell membrane</location>
        <topology evidence="9">Multi-pass membrane protein</topology>
    </subcellularLocation>
</comment>
<comment type="pathway">
    <text evidence="9">Protein modification; lipoprotein biosynthesis (signal peptide cleavage).</text>
</comment>
<dbReference type="NCBIfam" id="TIGR00077">
    <property type="entry name" value="lspA"/>
    <property type="match status" value="1"/>
</dbReference>